<dbReference type="EMBL" id="AP018817">
    <property type="protein sequence ID" value="BBF70213.1"/>
    <property type="molecule type" value="Genomic_DNA"/>
</dbReference>
<evidence type="ECO:0000313" key="2">
    <source>
        <dbReference type="Proteomes" id="UP001059971"/>
    </source>
</evidence>
<organism evidence="1 2">
    <name type="scientific">Sphingomonas bisphenolicum</name>
    <dbReference type="NCBI Taxonomy" id="296544"/>
    <lineage>
        <taxon>Bacteria</taxon>
        <taxon>Pseudomonadati</taxon>
        <taxon>Pseudomonadota</taxon>
        <taxon>Alphaproteobacteria</taxon>
        <taxon>Sphingomonadales</taxon>
        <taxon>Sphingomonadaceae</taxon>
        <taxon>Sphingomonas</taxon>
    </lineage>
</organism>
<evidence type="ECO:0008006" key="3">
    <source>
        <dbReference type="Google" id="ProtNLM"/>
    </source>
</evidence>
<gene>
    <name evidence="1" type="ORF">SBA_ch1_24130</name>
</gene>
<sequence length="106" mass="11398">MRSEYLELIARHGLDVSYILTGQRGGDRLDQRESMLLSMFRALDDISQCTILLSGMRMAPEGAVHFTPAAVVEQIVAAVQGVGGVGPAAAGTVHESQPEFKAERDV</sequence>
<evidence type="ECO:0000313" key="1">
    <source>
        <dbReference type="EMBL" id="BBF70213.1"/>
    </source>
</evidence>
<protein>
    <recommendedName>
        <fullName evidence="3">Resolvase/invertase-type recombinase catalytic domain-containing protein</fullName>
    </recommendedName>
</protein>
<keyword evidence="2" id="KW-1185">Reference proteome</keyword>
<name>A0ABN5WJW1_9SPHN</name>
<accession>A0ABN5WJW1</accession>
<proteinExistence type="predicted"/>
<dbReference type="Proteomes" id="UP001059971">
    <property type="component" value="Chromosome 1"/>
</dbReference>
<reference evidence="1" key="1">
    <citation type="submission" date="2018-07" db="EMBL/GenBank/DDBJ databases">
        <title>Complete genome sequence of Sphingomonas bisphenolicum strain AO1, a bisphenol A degradative bacterium isolated from Japanese farm field.</title>
        <authorList>
            <person name="Murakami M."/>
            <person name="Koh M."/>
            <person name="Koba S."/>
            <person name="Matsumura Y."/>
        </authorList>
    </citation>
    <scope>NUCLEOTIDE SEQUENCE</scope>
    <source>
        <strain evidence="1">AO1</strain>
    </source>
</reference>